<evidence type="ECO:0000256" key="1">
    <source>
        <dbReference type="ARBA" id="ARBA00023125"/>
    </source>
</evidence>
<reference evidence="4" key="1">
    <citation type="submission" date="2020-08" db="EMBL/GenBank/DDBJ databases">
        <title>Genome public.</title>
        <authorList>
            <person name="Liu C."/>
            <person name="Sun Q."/>
        </authorList>
    </citation>
    <scope>NUCLEOTIDE SEQUENCE</scope>
    <source>
        <strain evidence="4">NSJ-12</strain>
    </source>
</reference>
<feature type="repeat" description="TPR" evidence="2">
    <location>
        <begin position="251"/>
        <end position="284"/>
    </location>
</feature>
<dbReference type="PROSITE" id="PS50943">
    <property type="entry name" value="HTH_CROC1"/>
    <property type="match status" value="1"/>
</dbReference>
<evidence type="ECO:0000313" key="5">
    <source>
        <dbReference type="Proteomes" id="UP000655830"/>
    </source>
</evidence>
<feature type="domain" description="HTH cro/C1-type" evidence="3">
    <location>
        <begin position="9"/>
        <end position="63"/>
    </location>
</feature>
<dbReference type="PROSITE" id="PS50005">
    <property type="entry name" value="TPR"/>
    <property type="match status" value="2"/>
</dbReference>
<feature type="repeat" description="TPR" evidence="2">
    <location>
        <begin position="287"/>
        <end position="320"/>
    </location>
</feature>
<dbReference type="GO" id="GO:0003677">
    <property type="term" value="F:DNA binding"/>
    <property type="evidence" value="ECO:0007669"/>
    <property type="project" value="UniProtKB-KW"/>
</dbReference>
<dbReference type="Proteomes" id="UP000655830">
    <property type="component" value="Unassembled WGS sequence"/>
</dbReference>
<dbReference type="SUPFAM" id="SSF48452">
    <property type="entry name" value="TPR-like"/>
    <property type="match status" value="2"/>
</dbReference>
<keyword evidence="2" id="KW-0802">TPR repeat</keyword>
<dbReference type="InterPro" id="IPR001387">
    <property type="entry name" value="Cro/C1-type_HTH"/>
</dbReference>
<dbReference type="PANTHER" id="PTHR46558:SF11">
    <property type="entry name" value="HTH-TYPE TRANSCRIPTIONAL REGULATOR XRE"/>
    <property type="match status" value="1"/>
</dbReference>
<dbReference type="SMART" id="SM00530">
    <property type="entry name" value="HTH_XRE"/>
    <property type="match status" value="1"/>
</dbReference>
<keyword evidence="5" id="KW-1185">Reference proteome</keyword>
<dbReference type="AlphaFoldDB" id="A0A926EIP6"/>
<gene>
    <name evidence="4" type="ORF">H8718_05040</name>
</gene>
<evidence type="ECO:0000313" key="4">
    <source>
        <dbReference type="EMBL" id="MBC8578897.1"/>
    </source>
</evidence>
<organism evidence="4 5">
    <name type="scientific">Zhenhengia yiwuensis</name>
    <dbReference type="NCBI Taxonomy" id="2763666"/>
    <lineage>
        <taxon>Bacteria</taxon>
        <taxon>Bacillati</taxon>
        <taxon>Bacillota</taxon>
        <taxon>Clostridia</taxon>
        <taxon>Lachnospirales</taxon>
        <taxon>Lachnospiraceae</taxon>
        <taxon>Zhenhengia</taxon>
    </lineage>
</organism>
<protein>
    <submittedName>
        <fullName evidence="4">Helix-turn-helix domain-containing protein</fullName>
    </submittedName>
</protein>
<dbReference type="InterPro" id="IPR010982">
    <property type="entry name" value="Lambda_DNA-bd_dom_sf"/>
</dbReference>
<dbReference type="CDD" id="cd00093">
    <property type="entry name" value="HTH_XRE"/>
    <property type="match status" value="1"/>
</dbReference>
<dbReference type="PANTHER" id="PTHR46558">
    <property type="entry name" value="TRACRIPTIONAL REGULATORY PROTEIN-RELATED-RELATED"/>
    <property type="match status" value="1"/>
</dbReference>
<dbReference type="InterPro" id="IPR019734">
    <property type="entry name" value="TPR_rpt"/>
</dbReference>
<dbReference type="EMBL" id="JACRSY010000006">
    <property type="protein sequence ID" value="MBC8578897.1"/>
    <property type="molecule type" value="Genomic_DNA"/>
</dbReference>
<dbReference type="SMART" id="SM00028">
    <property type="entry name" value="TPR"/>
    <property type="match status" value="3"/>
</dbReference>
<dbReference type="Gene3D" id="1.25.40.10">
    <property type="entry name" value="Tetratricopeptide repeat domain"/>
    <property type="match status" value="2"/>
</dbReference>
<proteinExistence type="predicted"/>
<keyword evidence="1" id="KW-0238">DNA-binding</keyword>
<dbReference type="Pfam" id="PF01381">
    <property type="entry name" value="HTH_3"/>
    <property type="match status" value="1"/>
</dbReference>
<comment type="caution">
    <text evidence="4">The sequence shown here is derived from an EMBL/GenBank/DDBJ whole genome shotgun (WGS) entry which is preliminary data.</text>
</comment>
<dbReference type="InterPro" id="IPR011990">
    <property type="entry name" value="TPR-like_helical_dom_sf"/>
</dbReference>
<dbReference type="SUPFAM" id="SSF47413">
    <property type="entry name" value="lambda repressor-like DNA-binding domains"/>
    <property type="match status" value="1"/>
</dbReference>
<name>A0A926EIP6_9FIRM</name>
<dbReference type="Pfam" id="PF13176">
    <property type="entry name" value="TPR_7"/>
    <property type="match status" value="1"/>
</dbReference>
<dbReference type="RefSeq" id="WP_249332038.1">
    <property type="nucleotide sequence ID" value="NZ_JACRSY010000006.1"/>
</dbReference>
<sequence length="343" mass="39783">MKIEIGQRIKSLRIEKGVTQEELANHLGLSYQAVSKWENNISTPDIQLLPLLSVYFGVTIDDLFEMPHEVHLDRIDQMIDNERIMSTENFNYAEQYLKGILDEDPKCARAYYLLAALHYHRAESDKYLASEYAKSALFYAPDDKAHHNIFNKAMGGVASDDYYNRHDALIEYYENFVKTHPTNRRAYLYLLDQLIADRHFERAKEVLEQVKTLKHSCLDAIYEGDIAFAKGNEEEALTLWNASVTEFPNAWEAYISRGDGFVKLGRYEEAISDYEKCFSLMEKPRYTDPLTFMAKAYELNGDYAKAIETHQRVIKILEQDYNIVSGELVDAPMREIKRLQALI</sequence>
<accession>A0A926EIP6</accession>
<evidence type="ECO:0000256" key="2">
    <source>
        <dbReference type="PROSITE-ProRule" id="PRU00339"/>
    </source>
</evidence>
<dbReference type="Pfam" id="PF13432">
    <property type="entry name" value="TPR_16"/>
    <property type="match status" value="1"/>
</dbReference>
<dbReference type="Gene3D" id="1.10.260.40">
    <property type="entry name" value="lambda repressor-like DNA-binding domains"/>
    <property type="match status" value="1"/>
</dbReference>
<evidence type="ECO:0000259" key="3">
    <source>
        <dbReference type="PROSITE" id="PS50943"/>
    </source>
</evidence>